<dbReference type="AlphaFoldDB" id="A0A438BPT9"/>
<dbReference type="Proteomes" id="UP000288805">
    <property type="component" value="Unassembled WGS sequence"/>
</dbReference>
<dbReference type="EMBL" id="QGNW01002671">
    <property type="protein sequence ID" value="RVW12959.1"/>
    <property type="molecule type" value="Genomic_DNA"/>
</dbReference>
<feature type="domain" description="Myb/SANT-like DNA-binding" evidence="2">
    <location>
        <begin position="70"/>
        <end position="135"/>
    </location>
</feature>
<dbReference type="PANTHER" id="PTHR31307:SF16">
    <property type="entry name" value="OS05G0560600 PROTEIN"/>
    <property type="match status" value="1"/>
</dbReference>
<accession>A0A438BPT9</accession>
<evidence type="ECO:0000313" key="4">
    <source>
        <dbReference type="Proteomes" id="UP000288805"/>
    </source>
</evidence>
<dbReference type="InterPro" id="IPR044823">
    <property type="entry name" value="ASIL1/2-like"/>
</dbReference>
<dbReference type="InterPro" id="IPR044822">
    <property type="entry name" value="Myb_DNA-bind_4"/>
</dbReference>
<dbReference type="PANTHER" id="PTHR31307">
    <property type="entry name" value="TRIHELIX TRANSCRIPTION FACTOR ASIL2"/>
    <property type="match status" value="1"/>
</dbReference>
<protein>
    <submittedName>
        <fullName evidence="3">Trihelix transcription factor ASIL2</fullName>
    </submittedName>
</protein>
<feature type="region of interest" description="Disordered" evidence="1">
    <location>
        <begin position="190"/>
        <end position="216"/>
    </location>
</feature>
<feature type="compositionally biased region" description="Acidic residues" evidence="1">
    <location>
        <begin position="194"/>
        <end position="207"/>
    </location>
</feature>
<gene>
    <name evidence="3" type="primary">ASIL2_10</name>
    <name evidence="3" type="ORF">CK203_106291</name>
</gene>
<evidence type="ECO:0000259" key="2">
    <source>
        <dbReference type="Pfam" id="PF13837"/>
    </source>
</evidence>
<proteinExistence type="predicted"/>
<evidence type="ECO:0000256" key="1">
    <source>
        <dbReference type="SAM" id="MobiDB-lite"/>
    </source>
</evidence>
<evidence type="ECO:0000313" key="3">
    <source>
        <dbReference type="EMBL" id="RVW12959.1"/>
    </source>
</evidence>
<name>A0A438BPT9_VITVI</name>
<comment type="caution">
    <text evidence="3">The sequence shown here is derived from an EMBL/GenBank/DDBJ whole genome shotgun (WGS) entry which is preliminary data.</text>
</comment>
<reference evidence="3 4" key="1">
    <citation type="journal article" date="2018" name="PLoS Genet.">
        <title>Population sequencing reveals clonal diversity and ancestral inbreeding in the grapevine cultivar Chardonnay.</title>
        <authorList>
            <person name="Roach M.J."/>
            <person name="Johnson D.L."/>
            <person name="Bohlmann J."/>
            <person name="van Vuuren H.J."/>
            <person name="Jones S.J."/>
            <person name="Pretorius I.S."/>
            <person name="Schmidt S.A."/>
            <person name="Borneman A.R."/>
        </authorList>
    </citation>
    <scope>NUCLEOTIDE SEQUENCE [LARGE SCALE GENOMIC DNA]</scope>
    <source>
        <strain evidence="4">cv. Chardonnay</strain>
        <tissue evidence="3">Leaf</tissue>
    </source>
</reference>
<sequence>MFSLTPDATSSPCSVFALKPIPILPQTQTHNHISTSISVSPTHLHQRRWVTSPILSPLHRPQRSAPFREDCWSEDATSTLVDAWGRRYIELNRGNSVRRTGRRWADAVNARHGHVKKARRTDVQCKNRIDTIKKKPSSASPPLALPLPYWKTPSPAAPSASVGALPQKRPMPAVDDSYFRRNYSAVAAAAAAEAVDEDEDEEEEEEESRWSAERSGDVDGMRQLARAIERMKMFMDTQVQLEKIKRAKRSGLNDAVQSLHRVWLAMIFIQNFANLLVLYPDSEAVNNFSLLYNSGGLTPWWLHKL</sequence>
<dbReference type="Pfam" id="PF13837">
    <property type="entry name" value="Myb_DNA-bind_4"/>
    <property type="match status" value="1"/>
</dbReference>
<organism evidence="3 4">
    <name type="scientific">Vitis vinifera</name>
    <name type="common">Grape</name>
    <dbReference type="NCBI Taxonomy" id="29760"/>
    <lineage>
        <taxon>Eukaryota</taxon>
        <taxon>Viridiplantae</taxon>
        <taxon>Streptophyta</taxon>
        <taxon>Embryophyta</taxon>
        <taxon>Tracheophyta</taxon>
        <taxon>Spermatophyta</taxon>
        <taxon>Magnoliopsida</taxon>
        <taxon>eudicotyledons</taxon>
        <taxon>Gunneridae</taxon>
        <taxon>Pentapetalae</taxon>
        <taxon>rosids</taxon>
        <taxon>Vitales</taxon>
        <taxon>Vitaceae</taxon>
        <taxon>Viteae</taxon>
        <taxon>Vitis</taxon>
    </lineage>
</organism>